<keyword evidence="8 12" id="KW-0406">Ion transport</keyword>
<gene>
    <name evidence="14" type="ORF">NQ315_005822</name>
</gene>
<keyword evidence="3 12" id="KW-0813">Transport</keyword>
<dbReference type="Gene3D" id="1.10.287.770">
    <property type="entry name" value="YojJ-like"/>
    <property type="match status" value="1"/>
</dbReference>
<keyword evidence="9 13" id="KW-0472">Membrane</keyword>
<keyword evidence="11 12" id="KW-0407">Ion channel</keyword>
<reference evidence="14 15" key="1">
    <citation type="journal article" date="2023" name="Insect Mol. Biol.">
        <title>Genome sequencing provides insights into the evolution of gene families encoding plant cell wall-degrading enzymes in longhorned beetles.</title>
        <authorList>
            <person name="Shin N.R."/>
            <person name="Okamura Y."/>
            <person name="Kirsch R."/>
            <person name="Pauchet Y."/>
        </authorList>
    </citation>
    <scope>NUCLEOTIDE SEQUENCE [LARGE SCALE GENOMIC DNA]</scope>
    <source>
        <strain evidence="14">EAD_L_NR</strain>
    </source>
</reference>
<keyword evidence="15" id="KW-1185">Reference proteome</keyword>
<dbReference type="PRINTS" id="PR01078">
    <property type="entry name" value="AMINACHANNEL"/>
</dbReference>
<dbReference type="PANTHER" id="PTHR11690">
    <property type="entry name" value="AMILORIDE-SENSITIVE SODIUM CHANNEL-RELATED"/>
    <property type="match status" value="1"/>
</dbReference>
<keyword evidence="7" id="KW-0915">Sodium</keyword>
<evidence type="ECO:0000256" key="1">
    <source>
        <dbReference type="ARBA" id="ARBA00004141"/>
    </source>
</evidence>
<keyword evidence="10 12" id="KW-0739">Sodium transport</keyword>
<sequence>MENTKREHPPFFKSVRNYFREYCTYSSIHGFRYFGEKRTYFERGWWFIVFAVTLAGCAIAIREVYKKWITSPVIVSFATRETPIYSIPFPAVTICPEAKTKQDLYNHTHILRKFMNDTALDEREQKLYNYMSLICNPPEFIFPISDNSASGEDTFDEDFFKELHNISYINPFLSCSYMGNNRDCSHSFKPIITDEGICFTFNMLDRSEIYKDNTVQFRDYLTMDDLTYENWSMSNGYSPNSGVYPYPRRALLAGAKNSLNVHLLTQKSDIDHTCKHSLQGFRVLLHTPMRIPRPSVQYFWVPINQVVLGAIQPVMINSSESVGMYNPKRRECYFPKEKELKFFKIYTSLNCKLECLTNFTLHQCGCVNFYMPRDNSTSICGNGKSRCMKKAEQLLQMGDLRKKIELSENKSTNGNNTKNKEFYRDLLDCDCMPLCNDLSYDVEISQNDWDWLDALRSLSPNGTLSFKEDDYHLSSLTLFFKSSQFITSQRHELYGPTDFLANFGGLLGLFTGFSILSLMEAIYFLTVRLCCNSRLYGYWAGPDT</sequence>
<name>A0AAV8VRR3_9CUCU</name>
<evidence type="ECO:0000256" key="12">
    <source>
        <dbReference type="RuleBase" id="RU000679"/>
    </source>
</evidence>
<keyword evidence="6 13" id="KW-1133">Transmembrane helix</keyword>
<keyword evidence="5 12" id="KW-0812">Transmembrane</keyword>
<dbReference type="AlphaFoldDB" id="A0AAV8VRR3"/>
<evidence type="ECO:0000256" key="11">
    <source>
        <dbReference type="ARBA" id="ARBA00023303"/>
    </source>
</evidence>
<dbReference type="EMBL" id="JANEYG010000039">
    <property type="protein sequence ID" value="KAJ8916815.1"/>
    <property type="molecule type" value="Genomic_DNA"/>
</dbReference>
<organism evidence="14 15">
    <name type="scientific">Exocentrus adspersus</name>
    <dbReference type="NCBI Taxonomy" id="1586481"/>
    <lineage>
        <taxon>Eukaryota</taxon>
        <taxon>Metazoa</taxon>
        <taxon>Ecdysozoa</taxon>
        <taxon>Arthropoda</taxon>
        <taxon>Hexapoda</taxon>
        <taxon>Insecta</taxon>
        <taxon>Pterygota</taxon>
        <taxon>Neoptera</taxon>
        <taxon>Endopterygota</taxon>
        <taxon>Coleoptera</taxon>
        <taxon>Polyphaga</taxon>
        <taxon>Cucujiformia</taxon>
        <taxon>Chrysomeloidea</taxon>
        <taxon>Cerambycidae</taxon>
        <taxon>Lamiinae</taxon>
        <taxon>Acanthocinini</taxon>
        <taxon>Exocentrus</taxon>
    </lineage>
</organism>
<evidence type="ECO:0000256" key="4">
    <source>
        <dbReference type="ARBA" id="ARBA00022461"/>
    </source>
</evidence>
<dbReference type="PANTHER" id="PTHR11690:SF288">
    <property type="entry name" value="AMILORIDE-SENSITIVE NA+ CHANNEL-RELATED"/>
    <property type="match status" value="1"/>
</dbReference>
<comment type="subcellular location">
    <subcellularLocation>
        <location evidence="1">Membrane</location>
        <topology evidence="1">Multi-pass membrane protein</topology>
    </subcellularLocation>
</comment>
<dbReference type="Proteomes" id="UP001159042">
    <property type="component" value="Unassembled WGS sequence"/>
</dbReference>
<dbReference type="GO" id="GO:0015280">
    <property type="term" value="F:ligand-gated sodium channel activity"/>
    <property type="evidence" value="ECO:0007669"/>
    <property type="project" value="TreeGrafter"/>
</dbReference>
<protein>
    <submittedName>
        <fullName evidence="14">Uncharacterized protein</fullName>
    </submittedName>
</protein>
<comment type="similarity">
    <text evidence="2 12">Belongs to the amiloride-sensitive sodium channel (TC 1.A.6) family.</text>
</comment>
<evidence type="ECO:0000256" key="6">
    <source>
        <dbReference type="ARBA" id="ARBA00022989"/>
    </source>
</evidence>
<evidence type="ECO:0000256" key="5">
    <source>
        <dbReference type="ARBA" id="ARBA00022692"/>
    </source>
</evidence>
<evidence type="ECO:0000256" key="9">
    <source>
        <dbReference type="ARBA" id="ARBA00023136"/>
    </source>
</evidence>
<evidence type="ECO:0000256" key="10">
    <source>
        <dbReference type="ARBA" id="ARBA00023201"/>
    </source>
</evidence>
<evidence type="ECO:0000256" key="13">
    <source>
        <dbReference type="SAM" id="Phobius"/>
    </source>
</evidence>
<dbReference type="Gene3D" id="2.60.470.10">
    <property type="entry name" value="Acid-sensing ion channels like domains"/>
    <property type="match status" value="1"/>
</dbReference>
<evidence type="ECO:0000256" key="7">
    <source>
        <dbReference type="ARBA" id="ARBA00023053"/>
    </source>
</evidence>
<comment type="caution">
    <text evidence="14">The sequence shown here is derived from an EMBL/GenBank/DDBJ whole genome shotgun (WGS) entry which is preliminary data.</text>
</comment>
<evidence type="ECO:0000313" key="14">
    <source>
        <dbReference type="EMBL" id="KAJ8916815.1"/>
    </source>
</evidence>
<evidence type="ECO:0000256" key="8">
    <source>
        <dbReference type="ARBA" id="ARBA00023065"/>
    </source>
</evidence>
<evidence type="ECO:0000256" key="3">
    <source>
        <dbReference type="ARBA" id="ARBA00022448"/>
    </source>
</evidence>
<keyword evidence="4 12" id="KW-0894">Sodium channel</keyword>
<dbReference type="GO" id="GO:0005886">
    <property type="term" value="C:plasma membrane"/>
    <property type="evidence" value="ECO:0007669"/>
    <property type="project" value="TreeGrafter"/>
</dbReference>
<dbReference type="Pfam" id="PF00858">
    <property type="entry name" value="ASC"/>
    <property type="match status" value="1"/>
</dbReference>
<feature type="transmembrane region" description="Helical" evidence="13">
    <location>
        <begin position="44"/>
        <end position="61"/>
    </location>
</feature>
<feature type="transmembrane region" description="Helical" evidence="13">
    <location>
        <begin position="499"/>
        <end position="525"/>
    </location>
</feature>
<proteinExistence type="inferred from homology"/>
<dbReference type="InterPro" id="IPR001873">
    <property type="entry name" value="ENaC"/>
</dbReference>
<evidence type="ECO:0000256" key="2">
    <source>
        <dbReference type="ARBA" id="ARBA00007193"/>
    </source>
</evidence>
<accession>A0AAV8VRR3</accession>
<evidence type="ECO:0000313" key="15">
    <source>
        <dbReference type="Proteomes" id="UP001159042"/>
    </source>
</evidence>